<dbReference type="InterPro" id="IPR013155">
    <property type="entry name" value="M/V/L/I-tRNA-synth_anticd-bd"/>
</dbReference>
<dbReference type="InterPro" id="IPR050081">
    <property type="entry name" value="Ile-tRNA_ligase"/>
</dbReference>
<dbReference type="Gene3D" id="1.10.10.830">
    <property type="entry name" value="Ile-tRNA synthetase CP2 domain-like"/>
    <property type="match status" value="1"/>
</dbReference>
<dbReference type="PANTHER" id="PTHR42765">
    <property type="entry name" value="SOLEUCYL-TRNA SYNTHETASE"/>
    <property type="match status" value="1"/>
</dbReference>
<dbReference type="InterPro" id="IPR001412">
    <property type="entry name" value="aa-tRNA-synth_I_CS"/>
</dbReference>
<feature type="binding site" evidence="10">
    <location>
        <position position="560"/>
    </location>
    <ligand>
        <name>L-isoleucyl-5'-AMP</name>
        <dbReference type="ChEBI" id="CHEBI:178002"/>
    </ligand>
</feature>
<keyword evidence="2 10" id="KW-0963">Cytoplasm</keyword>
<keyword evidence="4 10" id="KW-0547">Nucleotide-binding</keyword>
<accession>A0A7W8CYF4</accession>
<dbReference type="EMBL" id="JACHHK010000004">
    <property type="protein sequence ID" value="MBB5183239.1"/>
    <property type="molecule type" value="Genomic_DNA"/>
</dbReference>
<dbReference type="InterPro" id="IPR014729">
    <property type="entry name" value="Rossmann-like_a/b/a_fold"/>
</dbReference>
<dbReference type="CDD" id="cd07960">
    <property type="entry name" value="Anticodon_Ia_Ile_BEm"/>
    <property type="match status" value="1"/>
</dbReference>
<dbReference type="Gene3D" id="3.40.50.620">
    <property type="entry name" value="HUPs"/>
    <property type="match status" value="2"/>
</dbReference>
<dbReference type="GO" id="GO:0000049">
    <property type="term" value="F:tRNA binding"/>
    <property type="evidence" value="ECO:0007669"/>
    <property type="project" value="InterPro"/>
</dbReference>
<dbReference type="SUPFAM" id="SSF52374">
    <property type="entry name" value="Nucleotidylyl transferase"/>
    <property type="match status" value="1"/>
</dbReference>
<dbReference type="HAMAP" id="MF_02002">
    <property type="entry name" value="Ile_tRNA_synth_type1"/>
    <property type="match status" value="1"/>
</dbReference>
<dbReference type="FunFam" id="1.10.10.830:FF:000001">
    <property type="entry name" value="Isoleucine--tRNA ligase"/>
    <property type="match status" value="1"/>
</dbReference>
<comment type="caution">
    <text evidence="13">The sequence shown here is derived from an EMBL/GenBank/DDBJ whole genome shotgun (WGS) entry which is preliminary data.</text>
</comment>
<evidence type="ECO:0000256" key="10">
    <source>
        <dbReference type="HAMAP-Rule" id="MF_02002"/>
    </source>
</evidence>
<dbReference type="PRINTS" id="PR00984">
    <property type="entry name" value="TRNASYNTHILE"/>
</dbReference>
<feature type="binding site" evidence="10">
    <location>
        <position position="903"/>
    </location>
    <ligand>
        <name>Zn(2+)</name>
        <dbReference type="ChEBI" id="CHEBI:29105"/>
    </ligand>
</feature>
<dbReference type="Pfam" id="PF08264">
    <property type="entry name" value="Anticodon_1"/>
    <property type="match status" value="1"/>
</dbReference>
<evidence type="ECO:0000256" key="9">
    <source>
        <dbReference type="ARBA" id="ARBA00048359"/>
    </source>
</evidence>
<evidence type="ECO:0000256" key="8">
    <source>
        <dbReference type="ARBA" id="ARBA00025217"/>
    </source>
</evidence>
<feature type="domain" description="Methionyl/Valyl/Leucyl/Isoleucyl-tRNA synthetase anticodon-binding" evidence="12">
    <location>
        <begin position="686"/>
        <end position="838"/>
    </location>
</feature>
<evidence type="ECO:0000256" key="6">
    <source>
        <dbReference type="ARBA" id="ARBA00022917"/>
    </source>
</evidence>
<dbReference type="GO" id="GO:0004822">
    <property type="term" value="F:isoleucine-tRNA ligase activity"/>
    <property type="evidence" value="ECO:0007669"/>
    <property type="project" value="UniProtKB-UniRule"/>
</dbReference>
<comment type="subcellular location">
    <subcellularLocation>
        <location evidence="10">Cytoplasm</location>
    </subcellularLocation>
</comment>
<dbReference type="CDD" id="cd00818">
    <property type="entry name" value="IleRS_core"/>
    <property type="match status" value="1"/>
</dbReference>
<dbReference type="GO" id="GO:0002161">
    <property type="term" value="F:aminoacyl-tRNA deacylase activity"/>
    <property type="evidence" value="ECO:0007669"/>
    <property type="project" value="InterPro"/>
</dbReference>
<dbReference type="GO" id="GO:0005829">
    <property type="term" value="C:cytosol"/>
    <property type="evidence" value="ECO:0007669"/>
    <property type="project" value="TreeGrafter"/>
</dbReference>
<keyword evidence="10" id="KW-0479">Metal-binding</keyword>
<keyword evidence="10" id="KW-0862">Zinc</keyword>
<dbReference type="InterPro" id="IPR009080">
    <property type="entry name" value="tRNAsynth_Ia_anticodon-bd"/>
</dbReference>
<comment type="catalytic activity">
    <reaction evidence="9 10">
        <text>tRNA(Ile) + L-isoleucine + ATP = L-isoleucyl-tRNA(Ile) + AMP + diphosphate</text>
        <dbReference type="Rhea" id="RHEA:11060"/>
        <dbReference type="Rhea" id="RHEA-COMP:9666"/>
        <dbReference type="Rhea" id="RHEA-COMP:9695"/>
        <dbReference type="ChEBI" id="CHEBI:30616"/>
        <dbReference type="ChEBI" id="CHEBI:33019"/>
        <dbReference type="ChEBI" id="CHEBI:58045"/>
        <dbReference type="ChEBI" id="CHEBI:78442"/>
        <dbReference type="ChEBI" id="CHEBI:78528"/>
        <dbReference type="ChEBI" id="CHEBI:456215"/>
        <dbReference type="EC" id="6.1.1.5"/>
    </reaction>
</comment>
<dbReference type="GO" id="GO:0005524">
    <property type="term" value="F:ATP binding"/>
    <property type="evidence" value="ECO:0007669"/>
    <property type="project" value="UniProtKB-UniRule"/>
</dbReference>
<dbReference type="InterPro" id="IPR009008">
    <property type="entry name" value="Val/Leu/Ile-tRNA-synth_edit"/>
</dbReference>
<proteinExistence type="inferred from homology"/>
<dbReference type="EC" id="6.1.1.5" evidence="10"/>
<feature type="binding site" evidence="10">
    <location>
        <position position="884"/>
    </location>
    <ligand>
        <name>Zn(2+)</name>
        <dbReference type="ChEBI" id="CHEBI:29105"/>
    </ligand>
</feature>
<keyword evidence="5 10" id="KW-0067">ATP-binding</keyword>
<comment type="domain">
    <text evidence="10">IleRS has two distinct active sites: one for aminoacylation and one for editing. The misactivated valine is translocated from the active site to the editing site, which sterically excludes the correctly activated isoleucine. The single editing site contains two valyl binding pockets, one specific for each substrate (Val-AMP or Val-tRNA(Ile)).</text>
</comment>
<sequence length="909" mass="104267">MDYKDTLHMPKTKFEMRGNLAKKEPGIQQRWQDMHLYEKMLAQREDAKPFVLHDGPPYANGDIHLGHALNKILKDVINRSHYMEGYRVPYIPGWDTHGLPIETAVTKAGYDRKKMGIAEFRKVCEQFALEQVEKQKKGFLALGSIGDYDHPYLTLRKSFEAKQIEVFGKMAMDGLIYKGLKPVYWSPSSETALAEAEVEYKDMKTPTIYVKFKVKDGKGILDEDTYFVIWTTTPWTIPANQGISLNPRMDYALVNTDKGKMVMLEELVDQLCPEFGCEKYEIIRTFKGKDLEYITYEHPLYAGDESHVNHEGFIMMADYVTADAGTGCVHTASAFGADDFYTVHNKYKMDVLNNVDDQGNLTAEAGDWLEGQYVFDANKTVTVKLDELGVLLKLSWLKHSYPHDWRTKKPIIYRATTQWFASIDKIRDELLEQIDQVHWTPSWGQQRMHNMIADRDDWCISRQRAWGVPIPIIYAEDDTPLMEKEIFDHVADLFRQYGSNVWFEREAKDLLPDGYSTPHSPNGIFRKETDTMDVWFDSGSSHTGAMLERGLGYPADLYFEGSDQYRGWFNSSLIVGTAVHGQSPYKACLSHGFVMDEKGVKMSKSQWNAVAPKEITKKQGADVLRLWACSVDYQADVSMGQKILKQVSNDYRKIRNTLRFLMANLDNNTFTKADCLPFEELAPLNQYILVKLEKLIPEVITAYNEYRFADAVSAMSNIMTNELSAYYLDYTKDILYCDAEDDRERREVQTVLYTACEVLTKLLAPVLCHTMEEVNDYMHFEEESIHLGSFPELHLNIDEESLMKDMDIALNIRKDVLKALEEARAAQVIGKSLEAQIFLHLDADEKAALDRVTKKPAQWLIVSKVTFAEDGDRVRVEKAPGHICPRCWTYTESENEDGLCDRCAAVLKK</sequence>
<evidence type="ECO:0000256" key="4">
    <source>
        <dbReference type="ARBA" id="ARBA00022741"/>
    </source>
</evidence>
<feature type="binding site" evidence="10">
    <location>
        <position position="887"/>
    </location>
    <ligand>
        <name>Zn(2+)</name>
        <dbReference type="ChEBI" id="CHEBI:29105"/>
    </ligand>
</feature>
<evidence type="ECO:0000313" key="13">
    <source>
        <dbReference type="EMBL" id="MBB5183239.1"/>
    </source>
</evidence>
<protein>
    <recommendedName>
        <fullName evidence="10">Isoleucine--tRNA ligase</fullName>
        <ecNumber evidence="10">6.1.1.5</ecNumber>
    </recommendedName>
    <alternativeName>
        <fullName evidence="10">Isoleucyl-tRNA synthetase</fullName>
        <shortName evidence="10">IleRS</shortName>
    </alternativeName>
</protein>
<feature type="domain" description="Aminoacyl-tRNA synthetase class Ia" evidence="11">
    <location>
        <begin position="27"/>
        <end position="639"/>
    </location>
</feature>
<dbReference type="Gene3D" id="3.90.740.10">
    <property type="entry name" value="Valyl/Leucyl/Isoleucyl-tRNA synthetase, editing domain"/>
    <property type="match status" value="1"/>
</dbReference>
<gene>
    <name evidence="10" type="primary">ileS</name>
    <name evidence="13" type="ORF">HNQ47_001260</name>
</gene>
<keyword evidence="3 10" id="KW-0436">Ligase</keyword>
<feature type="binding site" evidence="10">
    <location>
        <position position="604"/>
    </location>
    <ligand>
        <name>ATP</name>
        <dbReference type="ChEBI" id="CHEBI:30616"/>
    </ligand>
</feature>
<comment type="subunit">
    <text evidence="10">Monomer.</text>
</comment>
<dbReference type="PANTHER" id="PTHR42765:SF1">
    <property type="entry name" value="ISOLEUCINE--TRNA LIGASE, MITOCHONDRIAL"/>
    <property type="match status" value="1"/>
</dbReference>
<evidence type="ECO:0000256" key="3">
    <source>
        <dbReference type="ARBA" id="ARBA00022598"/>
    </source>
</evidence>
<evidence type="ECO:0000259" key="11">
    <source>
        <dbReference type="Pfam" id="PF00133"/>
    </source>
</evidence>
<evidence type="ECO:0000313" key="14">
    <source>
        <dbReference type="Proteomes" id="UP000539953"/>
    </source>
</evidence>
<feature type="binding site" evidence="10">
    <location>
        <position position="900"/>
    </location>
    <ligand>
        <name>Zn(2+)</name>
        <dbReference type="ChEBI" id="CHEBI:29105"/>
    </ligand>
</feature>
<dbReference type="RefSeq" id="WP_183328535.1">
    <property type="nucleotide sequence ID" value="NZ_JACHHK010000004.1"/>
</dbReference>
<dbReference type="SUPFAM" id="SSF47323">
    <property type="entry name" value="Anticodon-binding domain of a subclass of class I aminoacyl-tRNA synthetases"/>
    <property type="match status" value="1"/>
</dbReference>
<evidence type="ECO:0000256" key="7">
    <source>
        <dbReference type="ARBA" id="ARBA00023146"/>
    </source>
</evidence>
<dbReference type="Gene3D" id="1.10.730.20">
    <property type="match status" value="1"/>
</dbReference>
<evidence type="ECO:0000259" key="12">
    <source>
        <dbReference type="Pfam" id="PF08264"/>
    </source>
</evidence>
<dbReference type="AlphaFoldDB" id="A0A7W8CYF4"/>
<evidence type="ECO:0000256" key="2">
    <source>
        <dbReference type="ARBA" id="ARBA00022490"/>
    </source>
</evidence>
<evidence type="ECO:0000256" key="5">
    <source>
        <dbReference type="ARBA" id="ARBA00022840"/>
    </source>
</evidence>
<dbReference type="GO" id="GO:0008270">
    <property type="term" value="F:zinc ion binding"/>
    <property type="evidence" value="ECO:0007669"/>
    <property type="project" value="UniProtKB-UniRule"/>
</dbReference>
<feature type="short sequence motif" description="'HIGH' region" evidence="10">
    <location>
        <begin position="57"/>
        <end position="67"/>
    </location>
</feature>
<keyword evidence="7 10" id="KW-0030">Aminoacyl-tRNA synthetase</keyword>
<dbReference type="Proteomes" id="UP000539953">
    <property type="component" value="Unassembled WGS sequence"/>
</dbReference>
<comment type="function">
    <text evidence="8 10">Catalyzes the attachment of isoleucine to tRNA(Ile). As IleRS can inadvertently accommodate and process structurally similar amino acids such as valine, to avoid such errors it has two additional distinct tRNA(Ile)-dependent editing activities. One activity is designated as 'pretransfer' editing and involves the hydrolysis of activated Val-AMP. The other activity is designated 'posttransfer' editing and involves deacylation of mischarged Val-tRNA(Ile).</text>
</comment>
<feature type="short sequence motif" description="'KMSKS' region" evidence="10">
    <location>
        <begin position="601"/>
        <end position="605"/>
    </location>
</feature>
<dbReference type="GO" id="GO:0006428">
    <property type="term" value="P:isoleucyl-tRNA aminoacylation"/>
    <property type="evidence" value="ECO:0007669"/>
    <property type="project" value="UniProtKB-UniRule"/>
</dbReference>
<keyword evidence="14" id="KW-1185">Reference proteome</keyword>
<dbReference type="Pfam" id="PF00133">
    <property type="entry name" value="tRNA-synt_1"/>
    <property type="match status" value="1"/>
</dbReference>
<dbReference type="FunFam" id="3.40.50.620:FF:000152">
    <property type="entry name" value="Isoleucine--tRNA ligase"/>
    <property type="match status" value="1"/>
</dbReference>
<dbReference type="PROSITE" id="PS00178">
    <property type="entry name" value="AA_TRNA_LIGASE_I"/>
    <property type="match status" value="1"/>
</dbReference>
<comment type="cofactor">
    <cofactor evidence="10">
        <name>Zn(2+)</name>
        <dbReference type="ChEBI" id="CHEBI:29105"/>
    </cofactor>
    <text evidence="10">Binds 1 zinc ion per subunit.</text>
</comment>
<comment type="similarity">
    <text evidence="1 10">Belongs to the class-I aminoacyl-tRNA synthetase family. IleS type 1 subfamily.</text>
</comment>
<name>A0A7W8CYF4_9FIRM</name>
<dbReference type="InterPro" id="IPR002300">
    <property type="entry name" value="aa-tRNA-synth_Ia"/>
</dbReference>
<dbReference type="SUPFAM" id="SSF50677">
    <property type="entry name" value="ValRS/IleRS/LeuRS editing domain"/>
    <property type="match status" value="1"/>
</dbReference>
<dbReference type="NCBIfam" id="TIGR00392">
    <property type="entry name" value="ileS"/>
    <property type="match status" value="1"/>
</dbReference>
<reference evidence="13 14" key="1">
    <citation type="submission" date="2020-08" db="EMBL/GenBank/DDBJ databases">
        <title>Genomic Encyclopedia of Type Strains, Phase IV (KMG-IV): sequencing the most valuable type-strain genomes for metagenomic binning, comparative biology and taxonomic classification.</title>
        <authorList>
            <person name="Goeker M."/>
        </authorList>
    </citation>
    <scope>NUCLEOTIDE SEQUENCE [LARGE SCALE GENOMIC DNA]</scope>
    <source>
        <strain evidence="13 14">DSM 25799</strain>
    </source>
</reference>
<dbReference type="InterPro" id="IPR002301">
    <property type="entry name" value="Ile-tRNA-ligase"/>
</dbReference>
<keyword evidence="6 10" id="KW-0648">Protein biosynthesis</keyword>
<organism evidence="13 14">
    <name type="scientific">Catenisphaera adipataccumulans</name>
    <dbReference type="NCBI Taxonomy" id="700500"/>
    <lineage>
        <taxon>Bacteria</taxon>
        <taxon>Bacillati</taxon>
        <taxon>Bacillota</taxon>
        <taxon>Erysipelotrichia</taxon>
        <taxon>Erysipelotrichales</taxon>
        <taxon>Erysipelotrichaceae</taxon>
        <taxon>Catenisphaera</taxon>
    </lineage>
</organism>
<dbReference type="InterPro" id="IPR023585">
    <property type="entry name" value="Ile-tRNA-ligase_type1"/>
</dbReference>
<evidence type="ECO:0000256" key="1">
    <source>
        <dbReference type="ARBA" id="ARBA00006887"/>
    </source>
</evidence>
<dbReference type="InterPro" id="IPR033708">
    <property type="entry name" value="Anticodon_Ile_BEm"/>
</dbReference>